<comment type="cofactor">
    <cofactor evidence="1">
        <name>Zn(2+)</name>
        <dbReference type="ChEBI" id="CHEBI:29105"/>
    </cofactor>
</comment>
<feature type="region of interest" description="Disordered" evidence="15">
    <location>
        <begin position="202"/>
        <end position="256"/>
    </location>
</feature>
<name>A0A9P6FWV6_9FUNG</name>
<dbReference type="OrthoDB" id="3626597at2759"/>
<protein>
    <submittedName>
        <fullName evidence="18">Carboxypeptidase A4</fullName>
    </submittedName>
</protein>
<keyword evidence="10" id="KW-0843">Virulence</keyword>
<reference evidence="18" key="1">
    <citation type="journal article" date="2020" name="Fungal Divers.">
        <title>Resolving the Mortierellaceae phylogeny through synthesis of multi-gene phylogenetics and phylogenomics.</title>
        <authorList>
            <person name="Vandepol N."/>
            <person name="Liber J."/>
            <person name="Desiro A."/>
            <person name="Na H."/>
            <person name="Kennedy M."/>
            <person name="Barry K."/>
            <person name="Grigoriev I.V."/>
            <person name="Miller A.N."/>
            <person name="O'Donnell K."/>
            <person name="Stajich J.E."/>
            <person name="Bonito G."/>
        </authorList>
    </citation>
    <scope>NUCLEOTIDE SEQUENCE</scope>
    <source>
        <strain evidence="18">KOD1015</strain>
    </source>
</reference>
<comment type="similarity">
    <text evidence="3 14">Belongs to the peptidase M14 family.</text>
</comment>
<dbReference type="GO" id="GO:0008270">
    <property type="term" value="F:zinc ion binding"/>
    <property type="evidence" value="ECO:0007669"/>
    <property type="project" value="InterPro"/>
</dbReference>
<dbReference type="Pfam" id="PF02244">
    <property type="entry name" value="Propep_M14"/>
    <property type="match status" value="1"/>
</dbReference>
<evidence type="ECO:0000256" key="9">
    <source>
        <dbReference type="ARBA" id="ARBA00022833"/>
    </source>
</evidence>
<keyword evidence="19" id="KW-1185">Reference proteome</keyword>
<evidence type="ECO:0000313" key="19">
    <source>
        <dbReference type="Proteomes" id="UP000780801"/>
    </source>
</evidence>
<dbReference type="GO" id="GO:0005615">
    <property type="term" value="C:extracellular space"/>
    <property type="evidence" value="ECO:0007669"/>
    <property type="project" value="TreeGrafter"/>
</dbReference>
<keyword evidence="12" id="KW-0865">Zymogen</keyword>
<dbReference type="PRINTS" id="PR00765">
    <property type="entry name" value="CRBOXYPTASEA"/>
</dbReference>
<feature type="domain" description="Peptidase M14" evidence="17">
    <location>
        <begin position="158"/>
        <end position="587"/>
    </location>
</feature>
<dbReference type="Pfam" id="PF00246">
    <property type="entry name" value="Peptidase_M14"/>
    <property type="match status" value="1"/>
</dbReference>
<keyword evidence="9" id="KW-0862">Zinc</keyword>
<dbReference type="AlphaFoldDB" id="A0A9P6FWV6"/>
<accession>A0A9P6FWV6</accession>
<evidence type="ECO:0000313" key="18">
    <source>
        <dbReference type="EMBL" id="KAF9582186.1"/>
    </source>
</evidence>
<feature type="compositionally biased region" description="Basic and acidic residues" evidence="15">
    <location>
        <begin position="247"/>
        <end position="256"/>
    </location>
</feature>
<feature type="compositionally biased region" description="Acidic residues" evidence="15">
    <location>
        <begin position="206"/>
        <end position="231"/>
    </location>
</feature>
<dbReference type="EMBL" id="JAABOA010001147">
    <property type="protein sequence ID" value="KAF9582186.1"/>
    <property type="molecule type" value="Genomic_DNA"/>
</dbReference>
<dbReference type="Proteomes" id="UP000780801">
    <property type="component" value="Unassembled WGS sequence"/>
</dbReference>
<feature type="active site" description="Proton donor/acceptor" evidence="14">
    <location>
        <position position="553"/>
    </location>
</feature>
<keyword evidence="5" id="KW-0645">Protease</keyword>
<dbReference type="PROSITE" id="PS00132">
    <property type="entry name" value="CARBOXYPEPT_ZN_1"/>
    <property type="match status" value="1"/>
</dbReference>
<feature type="chain" id="PRO_5040281207" evidence="16">
    <location>
        <begin position="22"/>
        <end position="596"/>
    </location>
</feature>
<evidence type="ECO:0000256" key="12">
    <source>
        <dbReference type="ARBA" id="ARBA00023145"/>
    </source>
</evidence>
<keyword evidence="8" id="KW-0378">Hydrolase</keyword>
<comment type="caution">
    <text evidence="18">The sequence shown here is derived from an EMBL/GenBank/DDBJ whole genome shotgun (WGS) entry which is preliminary data.</text>
</comment>
<dbReference type="SUPFAM" id="SSF53187">
    <property type="entry name" value="Zn-dependent exopeptidases"/>
    <property type="match status" value="2"/>
</dbReference>
<feature type="region of interest" description="Disordered" evidence="15">
    <location>
        <begin position="281"/>
        <end position="301"/>
    </location>
</feature>
<organism evidence="18 19">
    <name type="scientific">Lunasporangiospora selenospora</name>
    <dbReference type="NCBI Taxonomy" id="979761"/>
    <lineage>
        <taxon>Eukaryota</taxon>
        <taxon>Fungi</taxon>
        <taxon>Fungi incertae sedis</taxon>
        <taxon>Mucoromycota</taxon>
        <taxon>Mortierellomycotina</taxon>
        <taxon>Mortierellomycetes</taxon>
        <taxon>Mortierellales</taxon>
        <taxon>Mortierellaceae</taxon>
        <taxon>Lunasporangiospora</taxon>
    </lineage>
</organism>
<dbReference type="GO" id="GO:0004181">
    <property type="term" value="F:metallocarboxypeptidase activity"/>
    <property type="evidence" value="ECO:0007669"/>
    <property type="project" value="InterPro"/>
</dbReference>
<dbReference type="PANTHER" id="PTHR11705">
    <property type="entry name" value="PROTEASE FAMILY M14 CARBOXYPEPTIDASE A,B"/>
    <property type="match status" value="1"/>
</dbReference>
<keyword evidence="7 16" id="KW-0732">Signal</keyword>
<evidence type="ECO:0000256" key="5">
    <source>
        <dbReference type="ARBA" id="ARBA00022670"/>
    </source>
</evidence>
<keyword evidence="6" id="KW-0479">Metal-binding</keyword>
<evidence type="ECO:0000256" key="2">
    <source>
        <dbReference type="ARBA" id="ARBA00003091"/>
    </source>
</evidence>
<dbReference type="InterPro" id="IPR057246">
    <property type="entry name" value="CARBOXYPEPT_ZN_1"/>
</dbReference>
<evidence type="ECO:0000256" key="10">
    <source>
        <dbReference type="ARBA" id="ARBA00023026"/>
    </source>
</evidence>
<evidence type="ECO:0000256" key="8">
    <source>
        <dbReference type="ARBA" id="ARBA00022801"/>
    </source>
</evidence>
<evidence type="ECO:0000256" key="6">
    <source>
        <dbReference type="ARBA" id="ARBA00022723"/>
    </source>
</evidence>
<evidence type="ECO:0000256" key="4">
    <source>
        <dbReference type="ARBA" id="ARBA00022645"/>
    </source>
</evidence>
<evidence type="ECO:0000256" key="16">
    <source>
        <dbReference type="SAM" id="SignalP"/>
    </source>
</evidence>
<dbReference type="InterPro" id="IPR003146">
    <property type="entry name" value="M14A_act_pep"/>
</dbReference>
<dbReference type="PROSITE" id="PS51257">
    <property type="entry name" value="PROKAR_LIPOPROTEIN"/>
    <property type="match status" value="1"/>
</dbReference>
<dbReference type="SUPFAM" id="SSF54897">
    <property type="entry name" value="Protease propeptides/inhibitors"/>
    <property type="match status" value="1"/>
</dbReference>
<evidence type="ECO:0000256" key="3">
    <source>
        <dbReference type="ARBA" id="ARBA00005988"/>
    </source>
</evidence>
<evidence type="ECO:0000256" key="15">
    <source>
        <dbReference type="SAM" id="MobiDB-lite"/>
    </source>
</evidence>
<evidence type="ECO:0000259" key="17">
    <source>
        <dbReference type="PROSITE" id="PS52035"/>
    </source>
</evidence>
<keyword evidence="13" id="KW-1015">Disulfide bond</keyword>
<keyword evidence="4 18" id="KW-0121">Carboxypeptidase</keyword>
<dbReference type="FunFam" id="3.40.630.10:FF:000084">
    <property type="entry name" value="Carboxypeptidase B2"/>
    <property type="match status" value="1"/>
</dbReference>
<dbReference type="SMART" id="SM00631">
    <property type="entry name" value="Zn_pept"/>
    <property type="match status" value="1"/>
</dbReference>
<evidence type="ECO:0000256" key="13">
    <source>
        <dbReference type="ARBA" id="ARBA00023157"/>
    </source>
</evidence>
<keyword evidence="11" id="KW-0482">Metalloprotease</keyword>
<comment type="function">
    <text evidence="2">Extracellular metalloprotease that contributes to pathogenicity.</text>
</comment>
<dbReference type="PANTHER" id="PTHR11705:SF143">
    <property type="entry name" value="SLL0236 PROTEIN"/>
    <property type="match status" value="1"/>
</dbReference>
<gene>
    <name evidence="18" type="primary">CPA4_1</name>
    <name evidence="18" type="ORF">BGW38_000532</name>
</gene>
<dbReference type="Gene3D" id="3.40.630.10">
    <property type="entry name" value="Zn peptidases"/>
    <property type="match status" value="1"/>
</dbReference>
<dbReference type="InterPro" id="IPR036990">
    <property type="entry name" value="M14A-like_propep"/>
</dbReference>
<dbReference type="PROSITE" id="PS52035">
    <property type="entry name" value="PEPTIDASE_M14"/>
    <property type="match status" value="1"/>
</dbReference>
<dbReference type="GO" id="GO:0006508">
    <property type="term" value="P:proteolysis"/>
    <property type="evidence" value="ECO:0007669"/>
    <property type="project" value="UniProtKB-KW"/>
</dbReference>
<feature type="signal peptide" evidence="16">
    <location>
        <begin position="1"/>
        <end position="21"/>
    </location>
</feature>
<sequence length="596" mass="67975">MRQLLTTAPLLLTLTAVACLAFPSPQQGWQPQQQHAFVPGHVSPSVHEMETADPLPGYARFDQHSVLRLEISTHDQLRQLEAYVEEKNLDLWSNLRIGTVDIRVPSTELISFHNDIRVPYTVMIKNVQDLMPSSESLLTAQGGDNRPWNFTDNSFWQGYHDLTTLNNFTETLVKEYPHLVKRVSLGHTYEGREVFGMSIHGYEQQEPGDGDNDDNGGHDDDDSDDDSDDDNDNKKDEKKKNKKKNKEKKEKKEKGELHRWVKKARSWWSWLVDFVEEDGHKTGSFQTSPPGPITKKPTRPKRHPKTILIHGGQHAREWIGPAVVSYIAKELIVGYGTNKKVTKLVNTFEFTIIPVLNADGYTYTREHNRMWRKNREPTSLSFCKGVDTNRNWGYMWNQGGSSGNPCSEAYHGPKAFSSKEPRMVADYIEARNKRGEEEDRIAQEYDSKYLSEAKKNKKKKDSDKYSGAGVVAYIDFHAYSQLWMTPFGSDCKSIPKDDEDLMEGGLVAAKALKDVHGTKFAVGGVCKIIYQASGGSLDWTYAEGGVKYSYAVELRDTGRHGFMLPEKEIIPSSEETYSAFIHLTDFIRKREKQWRR</sequence>
<evidence type="ECO:0000256" key="14">
    <source>
        <dbReference type="PROSITE-ProRule" id="PRU01379"/>
    </source>
</evidence>
<dbReference type="InterPro" id="IPR000834">
    <property type="entry name" value="Peptidase_M14"/>
</dbReference>
<dbReference type="Gene3D" id="3.30.70.340">
    <property type="entry name" value="Metallocarboxypeptidase-like"/>
    <property type="match status" value="1"/>
</dbReference>
<evidence type="ECO:0000256" key="1">
    <source>
        <dbReference type="ARBA" id="ARBA00001947"/>
    </source>
</evidence>
<proteinExistence type="inferred from homology"/>
<dbReference type="CDD" id="cd03860">
    <property type="entry name" value="M14_CP_A-B_like"/>
    <property type="match status" value="1"/>
</dbReference>
<evidence type="ECO:0000256" key="11">
    <source>
        <dbReference type="ARBA" id="ARBA00023049"/>
    </source>
</evidence>
<evidence type="ECO:0000256" key="7">
    <source>
        <dbReference type="ARBA" id="ARBA00022729"/>
    </source>
</evidence>